<comment type="subcellular location">
    <subcellularLocation>
        <location evidence="1">Cell membrane</location>
        <topology evidence="1">Multi-pass membrane protein</topology>
    </subcellularLocation>
</comment>
<evidence type="ECO:0000256" key="4">
    <source>
        <dbReference type="ARBA" id="ARBA00022692"/>
    </source>
</evidence>
<keyword evidence="14" id="KW-1185">Reference proteome</keyword>
<dbReference type="InterPro" id="IPR023214">
    <property type="entry name" value="HAD_sf"/>
</dbReference>
<feature type="transmembrane region" description="Helical" evidence="11">
    <location>
        <begin position="84"/>
        <end position="110"/>
    </location>
</feature>
<dbReference type="Gene3D" id="2.70.150.10">
    <property type="entry name" value="Calcium-transporting ATPase, cytoplasmic transduction domain A"/>
    <property type="match status" value="1"/>
</dbReference>
<proteinExistence type="inferred from homology"/>
<dbReference type="HOGENOM" id="CLU_001771_6_4_9"/>
<dbReference type="KEGG" id="amt:Amet_3997"/>
<evidence type="ECO:0000256" key="2">
    <source>
        <dbReference type="ARBA" id="ARBA00006024"/>
    </source>
</evidence>
<dbReference type="SUPFAM" id="SSF81665">
    <property type="entry name" value="Calcium ATPase, transmembrane domain M"/>
    <property type="match status" value="1"/>
</dbReference>
<feature type="transmembrane region" description="Helical" evidence="11">
    <location>
        <begin position="16"/>
        <end position="36"/>
    </location>
</feature>
<evidence type="ECO:0000256" key="6">
    <source>
        <dbReference type="ARBA" id="ARBA00022967"/>
    </source>
</evidence>
<dbReference type="SUPFAM" id="SSF81653">
    <property type="entry name" value="Calcium ATPase, transduction domain A"/>
    <property type="match status" value="1"/>
</dbReference>
<dbReference type="EMBL" id="CP000724">
    <property type="protein sequence ID" value="ABR50079.1"/>
    <property type="molecule type" value="Genomic_DNA"/>
</dbReference>
<dbReference type="NCBIfam" id="TIGR01525">
    <property type="entry name" value="ATPase-IB_hvy"/>
    <property type="match status" value="1"/>
</dbReference>
<evidence type="ECO:0000256" key="3">
    <source>
        <dbReference type="ARBA" id="ARBA00022539"/>
    </source>
</evidence>
<gene>
    <name evidence="13" type="ordered locus">Amet_3997</name>
</gene>
<dbReference type="SFLD" id="SFLDG00002">
    <property type="entry name" value="C1.7:_P-type_atpase_like"/>
    <property type="match status" value="1"/>
</dbReference>
<dbReference type="GO" id="GO:0016887">
    <property type="term" value="F:ATP hydrolysis activity"/>
    <property type="evidence" value="ECO:0007669"/>
    <property type="project" value="InterPro"/>
</dbReference>
<dbReference type="Gene3D" id="3.40.1110.10">
    <property type="entry name" value="Calcium-transporting ATPase, cytoplasmic domain N"/>
    <property type="match status" value="1"/>
</dbReference>
<keyword evidence="8 11" id="KW-0472">Membrane</keyword>
<dbReference type="EC" id="7.2.2.21" evidence="9"/>
<keyword evidence="11" id="KW-0547">Nucleotide-binding</keyword>
<organism evidence="13 14">
    <name type="scientific">Alkaliphilus metalliredigens (strain QYMF)</name>
    <dbReference type="NCBI Taxonomy" id="293826"/>
    <lineage>
        <taxon>Bacteria</taxon>
        <taxon>Bacillati</taxon>
        <taxon>Bacillota</taxon>
        <taxon>Clostridia</taxon>
        <taxon>Peptostreptococcales</taxon>
        <taxon>Natronincolaceae</taxon>
        <taxon>Alkaliphilus</taxon>
    </lineage>
</organism>
<feature type="transmembrane region" description="Helical" evidence="11">
    <location>
        <begin position="606"/>
        <end position="626"/>
    </location>
</feature>
<accession>A6TV61</accession>
<evidence type="ECO:0000313" key="13">
    <source>
        <dbReference type="EMBL" id="ABR50079.1"/>
    </source>
</evidence>
<dbReference type="FunFam" id="2.70.150.10:FF:000002">
    <property type="entry name" value="Copper-transporting ATPase 1, putative"/>
    <property type="match status" value="1"/>
</dbReference>
<dbReference type="GO" id="GO:0008551">
    <property type="term" value="F:P-type cadmium transporter activity"/>
    <property type="evidence" value="ECO:0007669"/>
    <property type="project" value="UniProtKB-EC"/>
</dbReference>
<name>A6TV61_ALKMQ</name>
<dbReference type="eggNOG" id="COG2217">
    <property type="taxonomic scope" value="Bacteria"/>
</dbReference>
<dbReference type="SUPFAM" id="SSF56784">
    <property type="entry name" value="HAD-like"/>
    <property type="match status" value="1"/>
</dbReference>
<evidence type="ECO:0000256" key="8">
    <source>
        <dbReference type="ARBA" id="ARBA00023136"/>
    </source>
</evidence>
<dbReference type="InterPro" id="IPR023298">
    <property type="entry name" value="ATPase_P-typ_TM_dom_sf"/>
</dbReference>
<feature type="transmembrane region" description="Helical" evidence="11">
    <location>
        <begin position="45"/>
        <end position="64"/>
    </location>
</feature>
<evidence type="ECO:0000256" key="5">
    <source>
        <dbReference type="ARBA" id="ARBA00022723"/>
    </source>
</evidence>
<evidence type="ECO:0000256" key="7">
    <source>
        <dbReference type="ARBA" id="ARBA00022989"/>
    </source>
</evidence>
<evidence type="ECO:0000256" key="1">
    <source>
        <dbReference type="ARBA" id="ARBA00004651"/>
    </source>
</evidence>
<dbReference type="NCBIfam" id="TIGR01494">
    <property type="entry name" value="ATPase_P-type"/>
    <property type="match status" value="1"/>
</dbReference>
<dbReference type="InterPro" id="IPR027256">
    <property type="entry name" value="P-typ_ATPase_IB"/>
</dbReference>
<evidence type="ECO:0000256" key="10">
    <source>
        <dbReference type="ARBA" id="ARBA00049338"/>
    </source>
</evidence>
<dbReference type="Proteomes" id="UP000001572">
    <property type="component" value="Chromosome"/>
</dbReference>
<dbReference type="GO" id="GO:0046872">
    <property type="term" value="F:metal ion binding"/>
    <property type="evidence" value="ECO:0007669"/>
    <property type="project" value="UniProtKB-KW"/>
</dbReference>
<dbReference type="AlphaFoldDB" id="A6TV61"/>
<keyword evidence="5 11" id="KW-0479">Metal-binding</keyword>
<dbReference type="InterPro" id="IPR051014">
    <property type="entry name" value="Cation_Transport_ATPase_IB"/>
</dbReference>
<feature type="transmembrane region" description="Helical" evidence="11">
    <location>
        <begin position="579"/>
        <end position="600"/>
    </location>
</feature>
<dbReference type="InterPro" id="IPR044492">
    <property type="entry name" value="P_typ_ATPase_HD_dom"/>
</dbReference>
<keyword evidence="6" id="KW-1278">Translocase</keyword>
<evidence type="ECO:0000256" key="11">
    <source>
        <dbReference type="RuleBase" id="RU362081"/>
    </source>
</evidence>
<dbReference type="PANTHER" id="PTHR48085:SF5">
    <property type="entry name" value="CADMIUM_ZINC-TRANSPORTING ATPASE HMA4-RELATED"/>
    <property type="match status" value="1"/>
</dbReference>
<dbReference type="GO" id="GO:0005886">
    <property type="term" value="C:plasma membrane"/>
    <property type="evidence" value="ECO:0007669"/>
    <property type="project" value="UniProtKB-SubCell"/>
</dbReference>
<dbReference type="NCBIfam" id="TIGR01511">
    <property type="entry name" value="ATPase-IB1_Cu"/>
    <property type="match status" value="1"/>
</dbReference>
<dbReference type="SFLD" id="SFLDS00003">
    <property type="entry name" value="Haloacid_Dehalogenase"/>
    <property type="match status" value="1"/>
</dbReference>
<dbReference type="PRINTS" id="PR00941">
    <property type="entry name" value="CDATPASE"/>
</dbReference>
<feature type="transmembrane region" description="Helical" evidence="11">
    <location>
        <begin position="269"/>
        <end position="289"/>
    </location>
</feature>
<evidence type="ECO:0000259" key="12">
    <source>
        <dbReference type="Pfam" id="PF00122"/>
    </source>
</evidence>
<dbReference type="InterPro" id="IPR036412">
    <property type="entry name" value="HAD-like_sf"/>
</dbReference>
<dbReference type="OrthoDB" id="9813266at2"/>
<dbReference type="InterPro" id="IPR059000">
    <property type="entry name" value="ATPase_P-type_domA"/>
</dbReference>
<dbReference type="STRING" id="293826.Amet_3997"/>
<keyword evidence="4 11" id="KW-0812">Transmembrane</keyword>
<keyword evidence="7 11" id="KW-1133">Transmembrane helix</keyword>
<dbReference type="Pfam" id="PF00702">
    <property type="entry name" value="Hydrolase"/>
    <property type="match status" value="1"/>
</dbReference>
<dbReference type="PANTHER" id="PTHR48085">
    <property type="entry name" value="CADMIUM/ZINC-TRANSPORTING ATPASE HMA2-RELATED"/>
    <property type="match status" value="1"/>
</dbReference>
<keyword evidence="3" id="KW-0104">Cadmium</keyword>
<dbReference type="Pfam" id="PF00122">
    <property type="entry name" value="E1-E2_ATPase"/>
    <property type="match status" value="1"/>
</dbReference>
<dbReference type="InterPro" id="IPR001757">
    <property type="entry name" value="P_typ_ATPase"/>
</dbReference>
<dbReference type="SFLD" id="SFLDF00027">
    <property type="entry name" value="p-type_atpase"/>
    <property type="match status" value="1"/>
</dbReference>
<dbReference type="GO" id="GO:0005524">
    <property type="term" value="F:ATP binding"/>
    <property type="evidence" value="ECO:0007669"/>
    <property type="project" value="UniProtKB-UniRule"/>
</dbReference>
<dbReference type="InterPro" id="IPR023299">
    <property type="entry name" value="ATPase_P-typ_cyto_dom_N"/>
</dbReference>
<comment type="similarity">
    <text evidence="2 11">Belongs to the cation transport ATPase (P-type) (TC 3.A.3) family. Type IB subfamily.</text>
</comment>
<sequence>MNTNKDEKNNSSIREFLVFAIAPLIVGLAIIVSWLLSRYNFGPDLLYMGIALFAVLFGGLQRFISGFKDVFNRRITVNVFVTVALIATVAIGEFITAAILIFIMSAAGAFESYTLDKTRKSIRGLLDLAPKKVTIKKNDEEVVIGIEEVKIGDLVIVRPGERIAVDGVVTNGQSSVNQAPITGESIPVEKNKGSQVFSGTLNEEGRIEIETTGVGEDTTLAKIIHLTEKAQATRPPFQNIADRFTHWFLPVVVLIAIGAYLASGDIRTAVAVLLVACPCAFAIATPTAITAGISNMAHRGILVKGGKYIEQAGSIDTLLVDKTGTFTIGSPVVMGVEEFNGATKEEILLWSAIAEKYSEHPLARAIIKHAKENDVKIPDPEDFKAVVGKGVIAQFEGQSLVVGKEELLTEMDIDLGENVKEQMKDHREKGRTIMLVARNNKVMGLVSIADKVRPGVKEVILQLKEIGIKEIIMLTGDNAATAQSVAAEIGVDSFKANMLPEQKQEVVAEMQKAGKKVAMIGDGINDAPALALADIGIAMGATGTDVAIETADVSLMRDDLRSVADFIWTSKKVFRRIKLNIFFSIIYNVIGLILAAMGMLSPVGAIIIQEAGCLTVVISSTLLLWYKLKLPEVKVG</sequence>
<evidence type="ECO:0000256" key="9">
    <source>
        <dbReference type="ARBA" id="ARBA00039103"/>
    </source>
</evidence>
<dbReference type="InterPro" id="IPR008250">
    <property type="entry name" value="ATPase_P-typ_transduc_dom_A_sf"/>
</dbReference>
<reference evidence="14" key="1">
    <citation type="journal article" date="2016" name="Genome Announc.">
        <title>Complete genome sequence of Alkaliphilus metalliredigens strain QYMF, an alkaliphilic and metal-reducing bacterium isolated from borax-contaminated leachate ponds.</title>
        <authorList>
            <person name="Hwang C."/>
            <person name="Copeland A."/>
            <person name="Lucas S."/>
            <person name="Lapidus A."/>
            <person name="Barry K."/>
            <person name="Detter J.C."/>
            <person name="Glavina Del Rio T."/>
            <person name="Hammon N."/>
            <person name="Israni S."/>
            <person name="Dalin E."/>
            <person name="Tice H."/>
            <person name="Pitluck S."/>
            <person name="Chertkov O."/>
            <person name="Brettin T."/>
            <person name="Bruce D."/>
            <person name="Han C."/>
            <person name="Schmutz J."/>
            <person name="Larimer F."/>
            <person name="Land M.L."/>
            <person name="Hauser L."/>
            <person name="Kyrpides N."/>
            <person name="Mikhailova N."/>
            <person name="Ye Q."/>
            <person name="Zhou J."/>
            <person name="Richardson P."/>
            <person name="Fields M.W."/>
        </authorList>
    </citation>
    <scope>NUCLEOTIDE SEQUENCE [LARGE SCALE GENOMIC DNA]</scope>
    <source>
        <strain evidence="14">QYMF</strain>
    </source>
</reference>
<comment type="catalytic activity">
    <reaction evidence="10">
        <text>Cd(2+)(in) + ATP + H2O = Cd(2+)(out) + ADP + phosphate + H(+)</text>
        <dbReference type="Rhea" id="RHEA:12132"/>
        <dbReference type="ChEBI" id="CHEBI:15377"/>
        <dbReference type="ChEBI" id="CHEBI:15378"/>
        <dbReference type="ChEBI" id="CHEBI:30616"/>
        <dbReference type="ChEBI" id="CHEBI:43474"/>
        <dbReference type="ChEBI" id="CHEBI:48775"/>
        <dbReference type="ChEBI" id="CHEBI:456216"/>
        <dbReference type="EC" id="7.2.2.21"/>
    </reaction>
</comment>
<dbReference type="PRINTS" id="PR00119">
    <property type="entry name" value="CATATPASE"/>
</dbReference>
<dbReference type="Gene3D" id="3.40.50.1000">
    <property type="entry name" value="HAD superfamily/HAD-like"/>
    <property type="match status" value="1"/>
</dbReference>
<protein>
    <recommendedName>
        <fullName evidence="9">Cd(2+)-exporting ATPase</fullName>
        <ecNumber evidence="9">7.2.2.21</ecNumber>
    </recommendedName>
</protein>
<keyword evidence="11" id="KW-0067">ATP-binding</keyword>
<evidence type="ECO:0000313" key="14">
    <source>
        <dbReference type="Proteomes" id="UP000001572"/>
    </source>
</evidence>
<feature type="transmembrane region" description="Helical" evidence="11">
    <location>
        <begin position="244"/>
        <end position="263"/>
    </location>
</feature>
<feature type="domain" description="P-type ATPase A" evidence="12">
    <location>
        <begin position="128"/>
        <end position="228"/>
    </location>
</feature>
<keyword evidence="11" id="KW-1003">Cell membrane</keyword>